<evidence type="ECO:0000313" key="5">
    <source>
        <dbReference type="Proteomes" id="UP000326924"/>
    </source>
</evidence>
<dbReference type="EMBL" id="VXIS01000335">
    <property type="protein sequence ID" value="KAA8894496.1"/>
    <property type="molecule type" value="Genomic_DNA"/>
</dbReference>
<dbReference type="OrthoDB" id="5772781at2759"/>
<dbReference type="Proteomes" id="UP000326924">
    <property type="component" value="Unassembled WGS sequence"/>
</dbReference>
<dbReference type="PANTHER" id="PTHR12149:SF8">
    <property type="entry name" value="PROTEIN-RIBULOSAMINE 3-KINASE"/>
    <property type="match status" value="1"/>
</dbReference>
<evidence type="ECO:0000313" key="4">
    <source>
        <dbReference type="EMBL" id="KAA8894496.1"/>
    </source>
</evidence>
<dbReference type="SUPFAM" id="SSF56112">
    <property type="entry name" value="Protein kinase-like (PK-like)"/>
    <property type="match status" value="1"/>
</dbReference>
<dbReference type="Gene3D" id="3.30.200.20">
    <property type="entry name" value="Phosphorylase Kinase, domain 1"/>
    <property type="match status" value="1"/>
</dbReference>
<proteinExistence type="inferred from homology"/>
<dbReference type="InParanoid" id="A0A5J5EHW1"/>
<sequence>MRLDPAVLAALDLHPSVSARIAPLGGSSFSSTAKISTSDGDSYFLKTGSGEEAKAMFAGEFTSLEHMSRANPAITARPISHGELLETPPPGRYYLLTEFLDLSDRRRSGTLAKELAALHLARPHPSAEGRGFGFPLSTCCGSTPQDNTWTSSWPEFFSRRRLRPVLEACERSNVADGELRELVAATAAKVVPRLLGALGEVRPSLVHGDLWSGNAAGAKVYDPSCCYAHSEYEIGIMELFGGFRGEFWEEYHRSVPKAQPESEFEDRVQLYALYHQLNHLALFGGGFRSGAVSIMQKLIRKYGGD</sequence>
<evidence type="ECO:0000256" key="3">
    <source>
        <dbReference type="PIRNR" id="PIRNR006221"/>
    </source>
</evidence>
<comment type="similarity">
    <text evidence="3">Belongs to the fructosamine kinase family.</text>
</comment>
<evidence type="ECO:0000256" key="1">
    <source>
        <dbReference type="ARBA" id="ARBA00011961"/>
    </source>
</evidence>
<dbReference type="Pfam" id="PF03881">
    <property type="entry name" value="Fructosamin_kin"/>
    <property type="match status" value="1"/>
</dbReference>
<dbReference type="FunFam" id="3.90.1200.10:FF:000018">
    <property type="entry name" value="Fructosamine-3-kinase, putative"/>
    <property type="match status" value="1"/>
</dbReference>
<dbReference type="InterPro" id="IPR016477">
    <property type="entry name" value="Fructo-/Ketosamine-3-kinase"/>
</dbReference>
<dbReference type="GO" id="GO:0102193">
    <property type="term" value="F:protein-ribulosamine 3-kinase activity"/>
    <property type="evidence" value="ECO:0007669"/>
    <property type="project" value="UniProtKB-EC"/>
</dbReference>
<dbReference type="AlphaFoldDB" id="A0A5J5EHW1"/>
<protein>
    <recommendedName>
        <fullName evidence="1">protein-ribulosamine 3-kinase</fullName>
        <ecNumber evidence="1">2.7.1.172</ecNumber>
    </recommendedName>
</protein>
<keyword evidence="3 4" id="KW-0418">Kinase</keyword>
<reference evidence="4 5" key="1">
    <citation type="submission" date="2019-09" db="EMBL/GenBank/DDBJ databases">
        <title>Draft genome of the ectomycorrhizal ascomycete Sphaerosporella brunnea.</title>
        <authorList>
            <consortium name="DOE Joint Genome Institute"/>
            <person name="Benucci G.M."/>
            <person name="Marozzi G."/>
            <person name="Antonielli L."/>
            <person name="Sanchez S."/>
            <person name="Marco P."/>
            <person name="Wang X."/>
            <person name="Falini L.B."/>
            <person name="Barry K."/>
            <person name="Haridas S."/>
            <person name="Lipzen A."/>
            <person name="Labutti K."/>
            <person name="Grigoriev I.V."/>
            <person name="Murat C."/>
            <person name="Martin F."/>
            <person name="Albertini E."/>
            <person name="Donnini D."/>
            <person name="Bonito G."/>
        </authorList>
    </citation>
    <scope>NUCLEOTIDE SEQUENCE [LARGE SCALE GENOMIC DNA]</scope>
    <source>
        <strain evidence="4 5">Sb_GMNB300</strain>
    </source>
</reference>
<keyword evidence="5" id="KW-1185">Reference proteome</keyword>
<evidence type="ECO:0000256" key="2">
    <source>
        <dbReference type="ARBA" id="ARBA00048655"/>
    </source>
</evidence>
<dbReference type="EC" id="2.7.1.172" evidence="1"/>
<dbReference type="Gene3D" id="3.90.1200.10">
    <property type="match status" value="1"/>
</dbReference>
<comment type="caution">
    <text evidence="4">The sequence shown here is derived from an EMBL/GenBank/DDBJ whole genome shotgun (WGS) entry which is preliminary data.</text>
</comment>
<dbReference type="PIRSF" id="PIRSF006221">
    <property type="entry name" value="Ketosamine-3-kinase"/>
    <property type="match status" value="1"/>
</dbReference>
<name>A0A5J5EHW1_9PEZI</name>
<gene>
    <name evidence="4" type="ORF">FN846DRAFT_912834</name>
</gene>
<keyword evidence="3" id="KW-0808">Transferase</keyword>
<dbReference type="PANTHER" id="PTHR12149">
    <property type="entry name" value="FRUCTOSAMINE 3 KINASE-RELATED PROTEIN"/>
    <property type="match status" value="1"/>
</dbReference>
<dbReference type="GO" id="GO:0016301">
    <property type="term" value="F:kinase activity"/>
    <property type="evidence" value="ECO:0007669"/>
    <property type="project" value="UniProtKB-UniRule"/>
</dbReference>
<organism evidence="4 5">
    <name type="scientific">Sphaerosporella brunnea</name>
    <dbReference type="NCBI Taxonomy" id="1250544"/>
    <lineage>
        <taxon>Eukaryota</taxon>
        <taxon>Fungi</taxon>
        <taxon>Dikarya</taxon>
        <taxon>Ascomycota</taxon>
        <taxon>Pezizomycotina</taxon>
        <taxon>Pezizomycetes</taxon>
        <taxon>Pezizales</taxon>
        <taxon>Pyronemataceae</taxon>
        <taxon>Sphaerosporella</taxon>
    </lineage>
</organism>
<dbReference type="InterPro" id="IPR011009">
    <property type="entry name" value="Kinase-like_dom_sf"/>
</dbReference>
<accession>A0A5J5EHW1</accession>
<comment type="catalytic activity">
    <reaction evidence="2">
        <text>N(6)-D-ribulosyl-L-lysyl-[protein] + ATP = N(6)-(3-O-phospho-D-ribulosyl)-L-lysyl-[protein] + ADP + H(+)</text>
        <dbReference type="Rhea" id="RHEA:48432"/>
        <dbReference type="Rhea" id="RHEA-COMP:12103"/>
        <dbReference type="Rhea" id="RHEA-COMP:12104"/>
        <dbReference type="ChEBI" id="CHEBI:15378"/>
        <dbReference type="ChEBI" id="CHEBI:30616"/>
        <dbReference type="ChEBI" id="CHEBI:90418"/>
        <dbReference type="ChEBI" id="CHEBI:90420"/>
        <dbReference type="ChEBI" id="CHEBI:456216"/>
        <dbReference type="EC" id="2.7.1.172"/>
    </reaction>
    <physiologicalReaction direction="left-to-right" evidence="2">
        <dbReference type="Rhea" id="RHEA:48433"/>
    </physiologicalReaction>
</comment>